<dbReference type="EMBL" id="VDFW01000039">
    <property type="protein sequence ID" value="TNC20881.1"/>
    <property type="molecule type" value="Genomic_DNA"/>
</dbReference>
<keyword evidence="1" id="KW-0723">Serine/threonine-protein kinase</keyword>
<keyword evidence="1" id="KW-0418">Kinase</keyword>
<evidence type="ECO:0000256" key="2">
    <source>
        <dbReference type="SAM" id="MobiDB-lite"/>
    </source>
</evidence>
<keyword evidence="5" id="KW-1185">Reference proteome</keyword>
<dbReference type="Proteomes" id="UP000305546">
    <property type="component" value="Unassembled WGS sequence"/>
</dbReference>
<dbReference type="AlphaFoldDB" id="A0A5C4LT39"/>
<dbReference type="PANTHER" id="PTHR35526:SF3">
    <property type="entry name" value="ANTI-SIGMA-F FACTOR RSBW"/>
    <property type="match status" value="1"/>
</dbReference>
<protein>
    <submittedName>
        <fullName evidence="4">ATP-binding protein</fullName>
    </submittedName>
</protein>
<reference evidence="4 5" key="1">
    <citation type="submission" date="2019-06" db="EMBL/GenBank/DDBJ databases">
        <title>Amycolatopsis alkalitolerans sp. nov., isolated from Gastrodia elata Blume.</title>
        <authorList>
            <person name="Narsing Rao M.P."/>
            <person name="Li W.J."/>
        </authorList>
    </citation>
    <scope>NUCLEOTIDE SEQUENCE [LARGE SCALE GENOMIC DNA]</scope>
    <source>
        <strain evidence="4 5">SYSUP0005</strain>
    </source>
</reference>
<keyword evidence="4" id="KW-0067">ATP-binding</keyword>
<evidence type="ECO:0000313" key="5">
    <source>
        <dbReference type="Proteomes" id="UP000305546"/>
    </source>
</evidence>
<accession>A0A5C4LT39</accession>
<dbReference type="InterPro" id="IPR036890">
    <property type="entry name" value="HATPase_C_sf"/>
</dbReference>
<comment type="caution">
    <text evidence="4">The sequence shown here is derived from an EMBL/GenBank/DDBJ whole genome shotgun (WGS) entry which is preliminary data.</text>
</comment>
<dbReference type="Pfam" id="PF13581">
    <property type="entry name" value="HATPase_c_2"/>
    <property type="match status" value="1"/>
</dbReference>
<evidence type="ECO:0000256" key="1">
    <source>
        <dbReference type="ARBA" id="ARBA00022527"/>
    </source>
</evidence>
<name>A0A5C4LT39_9PSEU</name>
<organism evidence="4 5">
    <name type="scientific">Amycolatopsis alkalitolerans</name>
    <dbReference type="NCBI Taxonomy" id="2547244"/>
    <lineage>
        <taxon>Bacteria</taxon>
        <taxon>Bacillati</taxon>
        <taxon>Actinomycetota</taxon>
        <taxon>Actinomycetes</taxon>
        <taxon>Pseudonocardiales</taxon>
        <taxon>Pseudonocardiaceae</taxon>
        <taxon>Amycolatopsis</taxon>
    </lineage>
</organism>
<proteinExistence type="predicted"/>
<feature type="domain" description="Histidine kinase/HSP90-like ATPase" evidence="3">
    <location>
        <begin position="67"/>
        <end position="166"/>
    </location>
</feature>
<gene>
    <name evidence="4" type="ORF">FG385_29785</name>
</gene>
<sequence length="191" mass="20568">MPCRPRRHGRRTKRSSGARRNRRQAGTARSGQNCAQQHPSNHGEVKVADRQPPPLRTTNDIELRLGADLAQLPIVRSVVATIATRADFDLDAIADLRLAVDEACSTLITRAVPGSTMRCLFTVTGDELRFTGTVHSASADSPSTKSFGWRVLTTLTDSVEAHVTGDGQLGHQVDIELAKRRVVVDAPGAGA</sequence>
<dbReference type="GO" id="GO:0004674">
    <property type="term" value="F:protein serine/threonine kinase activity"/>
    <property type="evidence" value="ECO:0007669"/>
    <property type="project" value="UniProtKB-KW"/>
</dbReference>
<evidence type="ECO:0000313" key="4">
    <source>
        <dbReference type="EMBL" id="TNC20881.1"/>
    </source>
</evidence>
<dbReference type="Gene3D" id="3.30.565.10">
    <property type="entry name" value="Histidine kinase-like ATPase, C-terminal domain"/>
    <property type="match status" value="1"/>
</dbReference>
<dbReference type="InterPro" id="IPR003594">
    <property type="entry name" value="HATPase_dom"/>
</dbReference>
<evidence type="ECO:0000259" key="3">
    <source>
        <dbReference type="Pfam" id="PF13581"/>
    </source>
</evidence>
<keyword evidence="1" id="KW-0808">Transferase</keyword>
<keyword evidence="4" id="KW-0547">Nucleotide-binding</keyword>
<feature type="compositionally biased region" description="Basic residues" evidence="2">
    <location>
        <begin position="1"/>
        <end position="23"/>
    </location>
</feature>
<dbReference type="OrthoDB" id="3694612at2"/>
<dbReference type="PANTHER" id="PTHR35526">
    <property type="entry name" value="ANTI-SIGMA-F FACTOR RSBW-RELATED"/>
    <property type="match status" value="1"/>
</dbReference>
<feature type="region of interest" description="Disordered" evidence="2">
    <location>
        <begin position="1"/>
        <end position="57"/>
    </location>
</feature>
<dbReference type="GO" id="GO:0005524">
    <property type="term" value="F:ATP binding"/>
    <property type="evidence" value="ECO:0007669"/>
    <property type="project" value="UniProtKB-KW"/>
</dbReference>
<feature type="compositionally biased region" description="Polar residues" evidence="2">
    <location>
        <begin position="27"/>
        <end position="40"/>
    </location>
</feature>
<dbReference type="InterPro" id="IPR050267">
    <property type="entry name" value="Anti-sigma-factor_SerPK"/>
</dbReference>